<evidence type="ECO:0000313" key="2">
    <source>
        <dbReference type="EMBL" id="AUI67641.1"/>
    </source>
</evidence>
<evidence type="ECO:0000259" key="1">
    <source>
        <dbReference type="PROSITE" id="PS50146"/>
    </source>
</evidence>
<dbReference type="GO" id="GO:0016301">
    <property type="term" value="F:kinase activity"/>
    <property type="evidence" value="ECO:0007669"/>
    <property type="project" value="InterPro"/>
</dbReference>
<dbReference type="InterPro" id="IPR050187">
    <property type="entry name" value="Lipid_Phosphate_FormReg"/>
</dbReference>
<dbReference type="EMBL" id="CP018889">
    <property type="protein sequence ID" value="AUI67641.1"/>
    <property type="molecule type" value="Genomic_DNA"/>
</dbReference>
<feature type="domain" description="DAGKc" evidence="1">
    <location>
        <begin position="1"/>
        <end position="130"/>
    </location>
</feature>
<dbReference type="AlphaFoldDB" id="A0A2N9YB16"/>
<protein>
    <recommendedName>
        <fullName evidence="1">DAGKc domain-containing protein</fullName>
    </recommendedName>
</protein>
<dbReference type="RefSeq" id="WP_062149216.1">
    <property type="nucleotide sequence ID" value="NZ_CP012373.2"/>
</dbReference>
<dbReference type="SMART" id="SM00046">
    <property type="entry name" value="DAGKc"/>
    <property type="match status" value="1"/>
</dbReference>
<dbReference type="PANTHER" id="PTHR12358:SF54">
    <property type="entry name" value="SPHINGOSINE KINASE RELATED PROTEIN"/>
    <property type="match status" value="1"/>
</dbReference>
<dbReference type="Gene3D" id="3.40.50.10330">
    <property type="entry name" value="Probable inorganic polyphosphate/atp-NAD kinase, domain 1"/>
    <property type="match status" value="1"/>
</dbReference>
<dbReference type="InterPro" id="IPR016064">
    <property type="entry name" value="NAD/diacylglycerol_kinase_sf"/>
</dbReference>
<gene>
    <name evidence="2" type="ORF">BLE401_02305</name>
</gene>
<keyword evidence="3" id="KW-1185">Reference proteome</keyword>
<sequence>MKTAIIINRYSGSMLGKSPIDQAKKLHQYAHAAGLTARIFVIKPKWLKTVLTRLIHAEFERIIVGGGDGTLNTAANLLAGTHIIFGVLPMGTFNQFARELGIPTDIEQALHTLAQATTQLIDVGEVNGQLFLNKSSIGIHPHAIEIREQYRRRWGWSKAVAVSFALLKTVWRPPKLRLTLTIDNQQQTIITPFLLVGNNRYETEFFAFPKRVALNDGLLNILYTNNISRFSLFTMAIRALFGKPLKQVPELINIALPTLHVESKRNALKIAIDGEVSKIKPPLEFKTHHQQLCVLVPTQQHKEA</sequence>
<name>A0A2N9YB16_9GAMM</name>
<accession>A0A2N9YB16</accession>
<dbReference type="InterPro" id="IPR017438">
    <property type="entry name" value="ATP-NAD_kinase_N"/>
</dbReference>
<dbReference type="Proteomes" id="UP000234271">
    <property type="component" value="Chromosome"/>
</dbReference>
<reference evidence="3" key="1">
    <citation type="submission" date="2016-12" db="EMBL/GenBank/DDBJ databases">
        <title>Complete Genome Sequence of Beggiatoa leptomitiformis D-401.</title>
        <authorList>
            <person name="Fomenkov A."/>
            <person name="Vincze T."/>
            <person name="Grabovich M."/>
            <person name="Anton B.P."/>
            <person name="Dubinina G."/>
            <person name="Orlova M."/>
            <person name="Belousova E."/>
            <person name="Roberts R.J."/>
        </authorList>
    </citation>
    <scope>NUCLEOTIDE SEQUENCE [LARGE SCALE GENOMIC DNA]</scope>
    <source>
        <strain evidence="3">D-401</strain>
    </source>
</reference>
<dbReference type="STRING" id="288004.AL038_03715"/>
<dbReference type="PROSITE" id="PS50146">
    <property type="entry name" value="DAGK"/>
    <property type="match status" value="1"/>
</dbReference>
<evidence type="ECO:0000313" key="3">
    <source>
        <dbReference type="Proteomes" id="UP000234271"/>
    </source>
</evidence>
<dbReference type="KEGG" id="blep:AL038_03715"/>
<dbReference type="PANTHER" id="PTHR12358">
    <property type="entry name" value="SPHINGOSINE KINASE"/>
    <property type="match status" value="1"/>
</dbReference>
<dbReference type="InterPro" id="IPR001206">
    <property type="entry name" value="Diacylglycerol_kinase_cat_dom"/>
</dbReference>
<proteinExistence type="predicted"/>
<dbReference type="Pfam" id="PF00781">
    <property type="entry name" value="DAGK_cat"/>
    <property type="match status" value="1"/>
</dbReference>
<organism evidence="2 3">
    <name type="scientific">Beggiatoa leptomitoformis</name>
    <dbReference type="NCBI Taxonomy" id="288004"/>
    <lineage>
        <taxon>Bacteria</taxon>
        <taxon>Pseudomonadati</taxon>
        <taxon>Pseudomonadota</taxon>
        <taxon>Gammaproteobacteria</taxon>
        <taxon>Thiotrichales</taxon>
        <taxon>Thiotrichaceae</taxon>
        <taxon>Beggiatoa</taxon>
    </lineage>
</organism>
<dbReference type="Gene3D" id="2.60.200.40">
    <property type="match status" value="1"/>
</dbReference>
<dbReference type="SUPFAM" id="SSF111331">
    <property type="entry name" value="NAD kinase/diacylglycerol kinase-like"/>
    <property type="match status" value="1"/>
</dbReference>
<dbReference type="OrthoDB" id="142078at2"/>